<feature type="region of interest" description="Disordered" evidence="1">
    <location>
        <begin position="592"/>
        <end position="625"/>
    </location>
</feature>
<evidence type="ECO:0000256" key="1">
    <source>
        <dbReference type="SAM" id="MobiDB-lite"/>
    </source>
</evidence>
<feature type="chain" id="PRO_5040247064" evidence="2">
    <location>
        <begin position="21"/>
        <end position="830"/>
    </location>
</feature>
<feature type="compositionally biased region" description="Polar residues" evidence="1">
    <location>
        <begin position="479"/>
        <end position="491"/>
    </location>
</feature>
<feature type="compositionally biased region" description="Low complexity" evidence="1">
    <location>
        <begin position="592"/>
        <end position="622"/>
    </location>
</feature>
<feature type="compositionally biased region" description="Polar residues" evidence="1">
    <location>
        <begin position="314"/>
        <end position="332"/>
    </location>
</feature>
<dbReference type="EMBL" id="OU900102">
    <property type="protein sequence ID" value="CAG9865229.1"/>
    <property type="molecule type" value="Genomic_DNA"/>
</dbReference>
<feature type="compositionally biased region" description="Low complexity" evidence="1">
    <location>
        <begin position="554"/>
        <end position="565"/>
    </location>
</feature>
<feature type="compositionally biased region" description="Basic and acidic residues" evidence="1">
    <location>
        <begin position="292"/>
        <end position="301"/>
    </location>
</feature>
<keyword evidence="2" id="KW-0732">Signal</keyword>
<gene>
    <name evidence="3" type="ORF">PHYEVI_LOCUS11471</name>
</gene>
<evidence type="ECO:0000313" key="3">
    <source>
        <dbReference type="EMBL" id="CAG9865229.1"/>
    </source>
</evidence>
<reference evidence="3" key="1">
    <citation type="submission" date="2022-01" db="EMBL/GenBank/DDBJ databases">
        <authorList>
            <person name="King R."/>
        </authorList>
    </citation>
    <scope>NUCLEOTIDE SEQUENCE</scope>
</reference>
<evidence type="ECO:0000256" key="2">
    <source>
        <dbReference type="SAM" id="SignalP"/>
    </source>
</evidence>
<accession>A0A9N9TZR3</accession>
<dbReference type="OrthoDB" id="6925743at2759"/>
<dbReference type="Proteomes" id="UP001153712">
    <property type="component" value="Chromosome 9"/>
</dbReference>
<keyword evidence="4" id="KW-1185">Reference proteome</keyword>
<proteinExistence type="predicted"/>
<evidence type="ECO:0000313" key="4">
    <source>
        <dbReference type="Proteomes" id="UP001153712"/>
    </source>
</evidence>
<sequence>MVQWLFVLILTVIVPWESTAITNKRPSTEQSAGVRYFRHIPAGPTSGPLANWEIGLREAIHQALLREGYWEPNLRQRLNGAQLIGRQDAARTFGDVVVLARGQLYAAHGGDFLLLQDPYRNDCDDCHNPRRCERHDCRPYAPRNKEILVALWTVKRLRHRDPDGTRFELEYIVSPVNEANDQIIMRRDRFNYAIAGHVFVIRSSETSKYYPEYYNRKIVQTQFKPEVVLGVDAEGHKHVLYSYPGFLTSAPQLNEITTTLPATSTTIQVQANLTKEAELYKKLLEILASKTDQNRNNEGPHRFSFNRLDDGNSPVLTTQSPVETKPSAGNENTETTVHYFMPTGEEVLLTEIASSTTAMIPPTTISSTPKPFSPSTPSTTPRFTKFVTKPRFKLTTTNKPTKSPGFYNIYNRKPKPFATKTSKTPLTSTTTTTTAPTTQSTTKSTTTSTTLSTTTSTTLSTTKSTTHLTTTSTSSASTHPEQSTTESSPQILSKALPDTPQETLTSPMTISEAVASITPSITIVTSTEPNELTIIDSLPQMEPTEAMRPSTELTNQPTTPEFTTTVSNQPIGTETTINFPATNATVPTTETSLLSTLSSTSSTTSSTKTTSTTTSSDFLTESEPYKGPLYVGTVRNDYNLDDIFGTTKSTLKPSTSTRETRTESDISRQLFADKPKIIFSDFYEASTDGETERVTSQSYETSVSYQVNKRNQPEYTTARAKTKQKAVEYKSNASKLLHYKPTKSPAVSNNNNTDYVTHKAEYPDETSTKNSMETTKEMFDRAALVLISHAKSLEFLNKPENNTIRSKYRRRKTYVPRSRTTKKPQRRKSN</sequence>
<feature type="region of interest" description="Disordered" evidence="1">
    <location>
        <begin position="803"/>
        <end position="830"/>
    </location>
</feature>
<dbReference type="AlphaFoldDB" id="A0A9N9TZR3"/>
<feature type="region of interest" description="Disordered" evidence="1">
    <location>
        <begin position="395"/>
        <end position="492"/>
    </location>
</feature>
<feature type="signal peptide" evidence="2">
    <location>
        <begin position="1"/>
        <end position="20"/>
    </location>
</feature>
<feature type="region of interest" description="Disordered" evidence="1">
    <location>
        <begin position="363"/>
        <end position="383"/>
    </location>
</feature>
<feature type="region of interest" description="Disordered" evidence="1">
    <location>
        <begin position="549"/>
        <end position="571"/>
    </location>
</feature>
<feature type="compositionally biased region" description="Low complexity" evidence="1">
    <location>
        <begin position="419"/>
        <end position="478"/>
    </location>
</feature>
<protein>
    <submittedName>
        <fullName evidence="3">Uncharacterized protein</fullName>
    </submittedName>
</protein>
<name>A0A9N9TZR3_PHYSR</name>
<organism evidence="3 4">
    <name type="scientific">Phyllotreta striolata</name>
    <name type="common">Striped flea beetle</name>
    <name type="synonym">Crioceris striolata</name>
    <dbReference type="NCBI Taxonomy" id="444603"/>
    <lineage>
        <taxon>Eukaryota</taxon>
        <taxon>Metazoa</taxon>
        <taxon>Ecdysozoa</taxon>
        <taxon>Arthropoda</taxon>
        <taxon>Hexapoda</taxon>
        <taxon>Insecta</taxon>
        <taxon>Pterygota</taxon>
        <taxon>Neoptera</taxon>
        <taxon>Endopterygota</taxon>
        <taxon>Coleoptera</taxon>
        <taxon>Polyphaga</taxon>
        <taxon>Cucujiformia</taxon>
        <taxon>Chrysomeloidea</taxon>
        <taxon>Chrysomelidae</taxon>
        <taxon>Galerucinae</taxon>
        <taxon>Alticini</taxon>
        <taxon>Phyllotreta</taxon>
    </lineage>
</organism>
<feature type="compositionally biased region" description="Basic residues" evidence="1">
    <location>
        <begin position="806"/>
        <end position="830"/>
    </location>
</feature>
<feature type="region of interest" description="Disordered" evidence="1">
    <location>
        <begin position="291"/>
        <end position="332"/>
    </location>
</feature>